<sequence>MSEPAAITQQTFYATAPAAVQALLDLGKAVDASGLDKGLTELIKLRVSQLNGCAYCTQLHLETGRKLGLEAAKLDLVAVWPEVALFSRREKAALAWAEACTRLPPDAATDRAYAGLRGEFSEKEAVFLTAAIANINAWNRIAAPLHYPPAL</sequence>
<gene>
    <name evidence="2" type="ORF">GALL_86760</name>
</gene>
<dbReference type="GO" id="GO:0051920">
    <property type="term" value="F:peroxiredoxin activity"/>
    <property type="evidence" value="ECO:0007669"/>
    <property type="project" value="InterPro"/>
</dbReference>
<evidence type="ECO:0000259" key="1">
    <source>
        <dbReference type="Pfam" id="PF02627"/>
    </source>
</evidence>
<dbReference type="AlphaFoldDB" id="A0A1J5SYJ2"/>
<dbReference type="InterPro" id="IPR029032">
    <property type="entry name" value="AhpD-like"/>
</dbReference>
<evidence type="ECO:0000313" key="2">
    <source>
        <dbReference type="EMBL" id="OIR09069.1"/>
    </source>
</evidence>
<dbReference type="PANTHER" id="PTHR34846:SF7">
    <property type="entry name" value="BLL7811 PROTEIN"/>
    <property type="match status" value="1"/>
</dbReference>
<dbReference type="PANTHER" id="PTHR34846">
    <property type="entry name" value="4-CARBOXYMUCONOLACTONE DECARBOXYLASE FAMILY PROTEIN (AFU_ORTHOLOGUE AFUA_6G11590)"/>
    <property type="match status" value="1"/>
</dbReference>
<dbReference type="InterPro" id="IPR003779">
    <property type="entry name" value="CMD-like"/>
</dbReference>
<dbReference type="EMBL" id="MLJW01000028">
    <property type="protein sequence ID" value="OIR09069.1"/>
    <property type="molecule type" value="Genomic_DNA"/>
</dbReference>
<dbReference type="InterPro" id="IPR004675">
    <property type="entry name" value="AhpD_core"/>
</dbReference>
<protein>
    <submittedName>
        <fullName evidence="2">Carboxymuconolactone decarboxylase family protein</fullName>
    </submittedName>
</protein>
<dbReference type="Pfam" id="PF02627">
    <property type="entry name" value="CMD"/>
    <property type="match status" value="1"/>
</dbReference>
<accession>A0A1J5SYJ2</accession>
<reference evidence="2" key="1">
    <citation type="submission" date="2016-10" db="EMBL/GenBank/DDBJ databases">
        <title>Sequence of Gallionella enrichment culture.</title>
        <authorList>
            <person name="Poehlein A."/>
            <person name="Muehling M."/>
            <person name="Daniel R."/>
        </authorList>
    </citation>
    <scope>NUCLEOTIDE SEQUENCE</scope>
</reference>
<proteinExistence type="predicted"/>
<organism evidence="2">
    <name type="scientific">mine drainage metagenome</name>
    <dbReference type="NCBI Taxonomy" id="410659"/>
    <lineage>
        <taxon>unclassified sequences</taxon>
        <taxon>metagenomes</taxon>
        <taxon>ecological metagenomes</taxon>
    </lineage>
</organism>
<feature type="domain" description="Carboxymuconolactone decarboxylase-like" evidence="1">
    <location>
        <begin position="17"/>
        <end position="99"/>
    </location>
</feature>
<dbReference type="NCBIfam" id="TIGR00778">
    <property type="entry name" value="ahpD_dom"/>
    <property type="match status" value="1"/>
</dbReference>
<comment type="caution">
    <text evidence="2">The sequence shown here is derived from an EMBL/GenBank/DDBJ whole genome shotgun (WGS) entry which is preliminary data.</text>
</comment>
<name>A0A1J5SYJ2_9ZZZZ</name>
<dbReference type="Gene3D" id="1.20.1290.10">
    <property type="entry name" value="AhpD-like"/>
    <property type="match status" value="1"/>
</dbReference>
<dbReference type="SUPFAM" id="SSF69118">
    <property type="entry name" value="AhpD-like"/>
    <property type="match status" value="1"/>
</dbReference>